<dbReference type="Proteomes" id="UP000092600">
    <property type="component" value="Unassembled WGS sequence"/>
</dbReference>
<dbReference type="STRING" id="4615.A0A199VIQ9"/>
<dbReference type="PANTHER" id="PTHR46598">
    <property type="entry name" value="BNAC05G43320D PROTEIN"/>
    <property type="match status" value="1"/>
</dbReference>
<sequence length="100" mass="12365">MEDKDLAADRDLLDCLLLNFLKGGYFERVMEIISYMSKYNNFFDKWKYKKEYMKFHKNLYRNLRASEAKTEAQSKRLEHVRAFRKWLKRQLWVFDRRGIA</sequence>
<protein>
    <submittedName>
        <fullName evidence="2">Pentatricopeptide repeat-containing protein</fullName>
    </submittedName>
</protein>
<name>A0A199VIQ9_ANACO</name>
<dbReference type="PANTHER" id="PTHR46598:SF3">
    <property type="entry name" value="OS07G0495300 PROTEIN"/>
    <property type="match status" value="1"/>
</dbReference>
<evidence type="ECO:0000256" key="1">
    <source>
        <dbReference type="ARBA" id="ARBA00007626"/>
    </source>
</evidence>
<proteinExistence type="inferred from homology"/>
<comment type="similarity">
    <text evidence="1">Belongs to the PPR family. P subfamily.</text>
</comment>
<dbReference type="EMBL" id="LSRQ01001666">
    <property type="protein sequence ID" value="OAY76893.1"/>
    <property type="molecule type" value="Genomic_DNA"/>
</dbReference>
<gene>
    <name evidence="2" type="ORF">ACMD2_03064</name>
</gene>
<dbReference type="AlphaFoldDB" id="A0A199VIQ9"/>
<accession>A0A199VIQ9</accession>
<comment type="caution">
    <text evidence="2">The sequence shown here is derived from an EMBL/GenBank/DDBJ whole genome shotgun (WGS) entry which is preliminary data.</text>
</comment>
<reference evidence="2 3" key="1">
    <citation type="journal article" date="2016" name="DNA Res.">
        <title>The draft genome of MD-2 pineapple using hybrid error correction of long reads.</title>
        <authorList>
            <person name="Redwan R.M."/>
            <person name="Saidin A."/>
            <person name="Kumar S.V."/>
        </authorList>
    </citation>
    <scope>NUCLEOTIDE SEQUENCE [LARGE SCALE GENOMIC DNA]</scope>
    <source>
        <strain evidence="3">cv. MD2</strain>
        <tissue evidence="2">Leaf</tissue>
    </source>
</reference>
<evidence type="ECO:0000313" key="2">
    <source>
        <dbReference type="EMBL" id="OAY76893.1"/>
    </source>
</evidence>
<organism evidence="2 3">
    <name type="scientific">Ananas comosus</name>
    <name type="common">Pineapple</name>
    <name type="synonym">Ananas ananas</name>
    <dbReference type="NCBI Taxonomy" id="4615"/>
    <lineage>
        <taxon>Eukaryota</taxon>
        <taxon>Viridiplantae</taxon>
        <taxon>Streptophyta</taxon>
        <taxon>Embryophyta</taxon>
        <taxon>Tracheophyta</taxon>
        <taxon>Spermatophyta</taxon>
        <taxon>Magnoliopsida</taxon>
        <taxon>Liliopsida</taxon>
        <taxon>Poales</taxon>
        <taxon>Bromeliaceae</taxon>
        <taxon>Bromelioideae</taxon>
        <taxon>Ananas</taxon>
    </lineage>
</organism>
<evidence type="ECO:0000313" key="3">
    <source>
        <dbReference type="Proteomes" id="UP000092600"/>
    </source>
</evidence>